<dbReference type="AlphaFoldDB" id="A0A2G2Z2H1"/>
<dbReference type="Proteomes" id="UP000222542">
    <property type="component" value="Unassembled WGS sequence"/>
</dbReference>
<comment type="caution">
    <text evidence="2">The sequence shown here is derived from an EMBL/GenBank/DDBJ whole genome shotgun (WGS) entry which is preliminary data.</text>
</comment>
<dbReference type="EMBL" id="AYRZ02000007">
    <property type="protein sequence ID" value="PHT76196.1"/>
    <property type="molecule type" value="Genomic_DNA"/>
</dbReference>
<name>A0A2G2Z2H1_CAPAN</name>
<proteinExistence type="predicted"/>
<sequence>MQNLSLSHILVQVERRGSSFGKLLVVSEQDDWVYSDGNLASYVAYILEMYKERRLFCELAKSIQATEYLMNPKLSFYFSYLSYLCIENLTIYCG</sequence>
<evidence type="ECO:0000313" key="2">
    <source>
        <dbReference type="EMBL" id="PHT76196.1"/>
    </source>
</evidence>
<reference evidence="2" key="1">
    <citation type="journal article" date="2014" name="Nat. Genet.">
        <title>Genome sequence of the hot pepper provides insights into the evolution of pungency in Capsicum species.</title>
        <authorList>
            <person name="Kim S."/>
            <person name="Park M."/>
            <person name="Yeom S.I."/>
            <person name="Kim Y.M."/>
            <person name="Lee J.M."/>
            <person name="Lee H.A."/>
            <person name="Seo E."/>
            <person name="Choi J."/>
            <person name="Cheong K."/>
            <person name="Kim K.T."/>
            <person name="Jung K."/>
            <person name="Lee G.W."/>
            <person name="Oh S.K."/>
            <person name="Bae C."/>
            <person name="Kim S.B."/>
            <person name="Lee H.Y."/>
            <person name="Kim S.Y."/>
            <person name="Kim M.S."/>
            <person name="Kang B.C."/>
            <person name="Jo Y.D."/>
            <person name="Yang H.B."/>
            <person name="Jeong H.J."/>
            <person name="Kang W.H."/>
            <person name="Kwon J.K."/>
            <person name="Shin C."/>
            <person name="Lim J.Y."/>
            <person name="Park J.H."/>
            <person name="Huh J.H."/>
            <person name="Kim J.S."/>
            <person name="Kim B.D."/>
            <person name="Cohen O."/>
            <person name="Paran I."/>
            <person name="Suh M.C."/>
            <person name="Lee S.B."/>
            <person name="Kim Y.K."/>
            <person name="Shin Y."/>
            <person name="Noh S.J."/>
            <person name="Park J."/>
            <person name="Seo Y.S."/>
            <person name="Kwon S.Y."/>
            <person name="Kim H.A."/>
            <person name="Park J.M."/>
            <person name="Kim H.J."/>
            <person name="Choi S.B."/>
            <person name="Bosland P.W."/>
            <person name="Reeves G."/>
            <person name="Jo S.H."/>
            <person name="Lee B.W."/>
            <person name="Cho H.T."/>
            <person name="Choi H.S."/>
            <person name="Lee M.S."/>
            <person name="Yu Y."/>
            <person name="Do Choi Y."/>
            <person name="Park B.S."/>
            <person name="van Deynze A."/>
            <person name="Ashrafi H."/>
            <person name="Hill T."/>
            <person name="Kim W.T."/>
            <person name="Pai H.S."/>
            <person name="Ahn H.K."/>
            <person name="Yeam I."/>
            <person name="Giovannoni J.J."/>
            <person name="Rose J.K."/>
            <person name="Sorensen I."/>
            <person name="Lee S.J."/>
            <person name="Kim R.W."/>
            <person name="Choi I.Y."/>
            <person name="Choi B.S."/>
            <person name="Lim J.S."/>
            <person name="Lee Y.H."/>
            <person name="Choi D."/>
        </authorList>
    </citation>
    <scope>NUCLEOTIDE SEQUENCE [LARGE SCALE GENOMIC DNA]</scope>
</reference>
<keyword evidence="3" id="KW-1185">Reference proteome</keyword>
<dbReference type="PANTHER" id="PTHR31354:SF9">
    <property type="entry name" value="INOSITOL-1,4,5-TRISPHOSPHATE 5-PHOSPHATASE"/>
    <property type="match status" value="1"/>
</dbReference>
<evidence type="ECO:0000313" key="3">
    <source>
        <dbReference type="Proteomes" id="UP000222542"/>
    </source>
</evidence>
<dbReference type="STRING" id="4072.A0A2G2Z2H1"/>
<dbReference type="PANTHER" id="PTHR31354">
    <property type="entry name" value="OS01G0793500 PROTEIN"/>
    <property type="match status" value="1"/>
</dbReference>
<accession>A0A2G2Z2H1</accession>
<dbReference type="Gramene" id="PHT76195">
    <property type="protein sequence ID" value="PHT76195"/>
    <property type="gene ID" value="T459_19717"/>
</dbReference>
<protein>
    <submittedName>
        <fullName evidence="2">Uncharacterized protein</fullName>
    </submittedName>
</protein>
<evidence type="ECO:0000313" key="1">
    <source>
        <dbReference type="EMBL" id="PHT76195.1"/>
    </source>
</evidence>
<dbReference type="Gramene" id="PHT76196">
    <property type="protein sequence ID" value="PHT76196"/>
    <property type="gene ID" value="T459_19718"/>
</dbReference>
<organism evidence="2 3">
    <name type="scientific">Capsicum annuum</name>
    <name type="common">Capsicum pepper</name>
    <dbReference type="NCBI Taxonomy" id="4072"/>
    <lineage>
        <taxon>Eukaryota</taxon>
        <taxon>Viridiplantae</taxon>
        <taxon>Streptophyta</taxon>
        <taxon>Embryophyta</taxon>
        <taxon>Tracheophyta</taxon>
        <taxon>Spermatophyta</taxon>
        <taxon>Magnoliopsida</taxon>
        <taxon>eudicotyledons</taxon>
        <taxon>Gunneridae</taxon>
        <taxon>Pentapetalae</taxon>
        <taxon>asterids</taxon>
        <taxon>lamiids</taxon>
        <taxon>Solanales</taxon>
        <taxon>Solanaceae</taxon>
        <taxon>Solanoideae</taxon>
        <taxon>Capsiceae</taxon>
        <taxon>Capsicum</taxon>
    </lineage>
</organism>
<reference evidence="2 3" key="2">
    <citation type="journal article" date="2017" name="Genome Biol.">
        <title>New reference genome sequences of hot pepper reveal the massive evolution of plant disease-resistance genes by retroduplication.</title>
        <authorList>
            <person name="Kim S."/>
            <person name="Park J."/>
            <person name="Yeom S.I."/>
            <person name="Kim Y.M."/>
            <person name="Seo E."/>
            <person name="Kim K.T."/>
            <person name="Kim M.S."/>
            <person name="Lee J.M."/>
            <person name="Cheong K."/>
            <person name="Shin H.S."/>
            <person name="Kim S.B."/>
            <person name="Han K."/>
            <person name="Lee J."/>
            <person name="Park M."/>
            <person name="Lee H.A."/>
            <person name="Lee H.Y."/>
            <person name="Lee Y."/>
            <person name="Oh S."/>
            <person name="Lee J.H."/>
            <person name="Choi E."/>
            <person name="Choi E."/>
            <person name="Lee S.E."/>
            <person name="Jeon J."/>
            <person name="Kim H."/>
            <person name="Choi G."/>
            <person name="Song H."/>
            <person name="Lee J."/>
            <person name="Lee S.C."/>
            <person name="Kwon J.K."/>
            <person name="Lee H.Y."/>
            <person name="Koo N."/>
            <person name="Hong Y."/>
            <person name="Kim R.W."/>
            <person name="Kang W.H."/>
            <person name="Huh J.H."/>
            <person name="Kang B.C."/>
            <person name="Yang T.J."/>
            <person name="Lee Y.H."/>
            <person name="Bennetzen J.L."/>
            <person name="Choi D."/>
        </authorList>
    </citation>
    <scope>NUCLEOTIDE SEQUENCE [LARGE SCALE GENOMIC DNA]</scope>
    <source>
        <strain evidence="3">cv. CM334</strain>
    </source>
</reference>
<dbReference type="EMBL" id="AYRZ02000007">
    <property type="protein sequence ID" value="PHT76195.1"/>
    <property type="molecule type" value="Genomic_DNA"/>
</dbReference>
<gene>
    <name evidence="1" type="ORF">T459_19717</name>
    <name evidence="2" type="ORF">T459_19718</name>
</gene>